<organism evidence="1 2">
    <name type="scientific">Paenibacillus woosongensis</name>
    <dbReference type="NCBI Taxonomy" id="307580"/>
    <lineage>
        <taxon>Bacteria</taxon>
        <taxon>Bacillati</taxon>
        <taxon>Bacillota</taxon>
        <taxon>Bacilli</taxon>
        <taxon>Bacillales</taxon>
        <taxon>Paenibacillaceae</taxon>
        <taxon>Paenibacillus</taxon>
    </lineage>
</organism>
<protein>
    <submittedName>
        <fullName evidence="1">Uncharacterized protein</fullName>
    </submittedName>
</protein>
<comment type="caution">
    <text evidence="1">The sequence shown here is derived from an EMBL/GenBank/DDBJ whole genome shotgun (WGS) entry which is preliminary data.</text>
</comment>
<dbReference type="EMBL" id="BOSM01000014">
    <property type="protein sequence ID" value="GIP61133.1"/>
    <property type="molecule type" value="Genomic_DNA"/>
</dbReference>
<evidence type="ECO:0000313" key="2">
    <source>
        <dbReference type="Proteomes" id="UP000681290"/>
    </source>
</evidence>
<accession>A0ABQ4MYX0</accession>
<dbReference type="RefSeq" id="WP_213595229.1">
    <property type="nucleotide sequence ID" value="NZ_BOSM01000014.1"/>
</dbReference>
<keyword evidence="2" id="KW-1185">Reference proteome</keyword>
<sequence>MSLKTKANWKGSLSEYLKVGDQVDEEMADYFLNVLPPAFYNGRIIQIGEPDNHIGTRATFMTIEKTADGWFYRGTCFRGETTAR</sequence>
<evidence type="ECO:0000313" key="1">
    <source>
        <dbReference type="EMBL" id="GIP61133.1"/>
    </source>
</evidence>
<gene>
    <name evidence="1" type="ORF">J15TS10_49470</name>
</gene>
<dbReference type="Proteomes" id="UP000681290">
    <property type="component" value="Unassembled WGS sequence"/>
</dbReference>
<name>A0ABQ4MYX0_9BACL</name>
<proteinExistence type="predicted"/>
<reference evidence="1 2" key="1">
    <citation type="submission" date="2021-03" db="EMBL/GenBank/DDBJ databases">
        <title>Antimicrobial resistance genes in bacteria isolated from Japanese honey, and their potential for conferring macrolide and lincosamide resistance in the American foulbrood pathogen Paenibacillus larvae.</title>
        <authorList>
            <person name="Okamoto M."/>
            <person name="Kumagai M."/>
            <person name="Kanamori H."/>
            <person name="Takamatsu D."/>
        </authorList>
    </citation>
    <scope>NUCLEOTIDE SEQUENCE [LARGE SCALE GENOMIC DNA]</scope>
    <source>
        <strain evidence="1 2">J15TS10</strain>
    </source>
</reference>